<dbReference type="EMBL" id="JAODZU010000030">
    <property type="protein sequence ID" value="MDH0364939.1"/>
    <property type="molecule type" value="Genomic_DNA"/>
</dbReference>
<organism evidence="3 4">
    <name type="scientific">Comamonas aquatica</name>
    <dbReference type="NCBI Taxonomy" id="225991"/>
    <lineage>
        <taxon>Bacteria</taxon>
        <taxon>Pseudomonadati</taxon>
        <taxon>Pseudomonadota</taxon>
        <taxon>Betaproteobacteria</taxon>
        <taxon>Burkholderiales</taxon>
        <taxon>Comamonadaceae</taxon>
        <taxon>Comamonas</taxon>
    </lineage>
</organism>
<dbReference type="InterPro" id="IPR001173">
    <property type="entry name" value="Glyco_trans_2-like"/>
</dbReference>
<keyword evidence="1" id="KW-1133">Transmembrane helix</keyword>
<keyword evidence="1" id="KW-0472">Membrane</keyword>
<dbReference type="AlphaFoldDB" id="A0AA42L885"/>
<sequence length="274" mass="32229">MNRKIKFNIISATIDSTSQVLNYIKHIKNAHQSHSNCIELNLIIVDQFDSNREYIFLQELPSLTYIHSNQKGLSLNRNIGINQLKSNIYTFLDSDCEIDSTYFENFLSSFEEKNNNCMIYGSIKSTENKNINVFKKWPIRSKKFNTLEKWIYSTSVNIIYIGKPIYFDEHLGLGTYFGSCEDIDYALRFDKESFFNSNLHIYHPSQRFEDINTQKVISYSRGYGALCRKHFSTISIFFFISSIFYKIIKIKQKNIKKTLLSIKGRFQGFLKFKN</sequence>
<reference evidence="3" key="1">
    <citation type="submission" date="2022-09" db="EMBL/GenBank/DDBJ databases">
        <title>Intensive care unit water sources are persistently colonized with multi-drug resistant bacteria and are the site of extensive horizontal gene transfer of antibiotic resistance genes.</title>
        <authorList>
            <person name="Diorio-Toth L."/>
        </authorList>
    </citation>
    <scope>NUCLEOTIDE SEQUENCE</scope>
    <source>
        <strain evidence="3">GD04130</strain>
    </source>
</reference>
<dbReference type="RefSeq" id="WP_279850049.1">
    <property type="nucleotide sequence ID" value="NZ_JAOCET010000001.1"/>
</dbReference>
<gene>
    <name evidence="3" type="ORF">N7330_18090</name>
</gene>
<dbReference type="Gene3D" id="3.90.550.10">
    <property type="entry name" value="Spore Coat Polysaccharide Biosynthesis Protein SpsA, Chain A"/>
    <property type="match status" value="1"/>
</dbReference>
<dbReference type="InterPro" id="IPR029044">
    <property type="entry name" value="Nucleotide-diphossugar_trans"/>
</dbReference>
<keyword evidence="1" id="KW-0812">Transmembrane</keyword>
<dbReference type="Pfam" id="PF00535">
    <property type="entry name" value="Glycos_transf_2"/>
    <property type="match status" value="1"/>
</dbReference>
<dbReference type="SUPFAM" id="SSF53448">
    <property type="entry name" value="Nucleotide-diphospho-sugar transferases"/>
    <property type="match status" value="1"/>
</dbReference>
<evidence type="ECO:0000256" key="1">
    <source>
        <dbReference type="SAM" id="Phobius"/>
    </source>
</evidence>
<evidence type="ECO:0000313" key="3">
    <source>
        <dbReference type="EMBL" id="MDH0364939.1"/>
    </source>
</evidence>
<feature type="transmembrane region" description="Helical" evidence="1">
    <location>
        <begin position="230"/>
        <end position="248"/>
    </location>
</feature>
<accession>A0AA42L885</accession>
<name>A0AA42L885_9BURK</name>
<proteinExistence type="predicted"/>
<evidence type="ECO:0000259" key="2">
    <source>
        <dbReference type="Pfam" id="PF00535"/>
    </source>
</evidence>
<dbReference type="CDD" id="cd00761">
    <property type="entry name" value="Glyco_tranf_GTA_type"/>
    <property type="match status" value="1"/>
</dbReference>
<feature type="domain" description="Glycosyltransferase 2-like" evidence="2">
    <location>
        <begin position="30"/>
        <end position="143"/>
    </location>
</feature>
<evidence type="ECO:0000313" key="4">
    <source>
        <dbReference type="Proteomes" id="UP001158297"/>
    </source>
</evidence>
<protein>
    <submittedName>
        <fullName evidence="3">Glycosyltransferase family 2 protein</fullName>
    </submittedName>
</protein>
<dbReference type="Proteomes" id="UP001158297">
    <property type="component" value="Unassembled WGS sequence"/>
</dbReference>
<comment type="caution">
    <text evidence="3">The sequence shown here is derived from an EMBL/GenBank/DDBJ whole genome shotgun (WGS) entry which is preliminary data.</text>
</comment>